<feature type="region of interest" description="Disordered" evidence="1">
    <location>
        <begin position="88"/>
        <end position="110"/>
    </location>
</feature>
<reference evidence="3" key="1">
    <citation type="submission" date="2007-01" db="EMBL/GenBank/DDBJ databases">
        <authorList>
            <person name="Dai Z.-M."/>
            <person name="Zhu X.-J."/>
            <person name="Yang W.-J."/>
        </authorList>
    </citation>
    <scope>NUCLEOTIDE SEQUENCE</scope>
</reference>
<proteinExistence type="evidence at transcript level"/>
<sequence>MASFFKLISVMLMVAMGFILVSEAASGVQDAAIHDYPTVLEIIGSPRMKRSPHRAESGFYGKNRGMRGGYAGDSETYSTGYGLGAHSRLGGSSTGEGEFSGGTHSRISFD</sequence>
<feature type="signal peptide" evidence="2">
    <location>
        <begin position="1"/>
        <end position="24"/>
    </location>
</feature>
<protein>
    <submittedName>
        <fullName evidence="3">Male reproductive-related protein Mar-Mrr</fullName>
    </submittedName>
</protein>
<organism evidence="3">
    <name type="scientific">Macrobrachium rosenbergii</name>
    <name type="common">Giant fresh water prawn</name>
    <dbReference type="NCBI Taxonomy" id="79674"/>
    <lineage>
        <taxon>Eukaryota</taxon>
        <taxon>Metazoa</taxon>
        <taxon>Ecdysozoa</taxon>
        <taxon>Arthropoda</taxon>
        <taxon>Crustacea</taxon>
        <taxon>Multicrustacea</taxon>
        <taxon>Malacostraca</taxon>
        <taxon>Eumalacostraca</taxon>
        <taxon>Eucarida</taxon>
        <taxon>Decapoda</taxon>
        <taxon>Pleocyemata</taxon>
        <taxon>Caridea</taxon>
        <taxon>Palaemonoidea</taxon>
        <taxon>Palaemonidae</taxon>
        <taxon>Macrobrachium</taxon>
    </lineage>
</organism>
<dbReference type="EMBL" id="EF364542">
    <property type="protein sequence ID" value="ABQ41236.1"/>
    <property type="molecule type" value="mRNA"/>
</dbReference>
<evidence type="ECO:0000313" key="3">
    <source>
        <dbReference type="EMBL" id="ABQ41236.1"/>
    </source>
</evidence>
<name>B8LG47_MACRS</name>
<accession>B8LG47</accession>
<evidence type="ECO:0000256" key="1">
    <source>
        <dbReference type="SAM" id="MobiDB-lite"/>
    </source>
</evidence>
<reference evidence="3" key="2">
    <citation type="journal article" date="2009" name="Mol. Biotechnol.">
        <title>Full-length normalization subtractive hybridization: a novel method for generating differentially expressed cDNAs.</title>
        <authorList>
            <person name="Dai Z.M."/>
            <person name="Zhu X.J."/>
            <person name="Yang W.J."/>
        </authorList>
    </citation>
    <scope>NUCLEOTIDE SEQUENCE</scope>
</reference>
<evidence type="ECO:0000256" key="2">
    <source>
        <dbReference type="SAM" id="SignalP"/>
    </source>
</evidence>
<feature type="chain" id="PRO_5002874178" evidence="2">
    <location>
        <begin position="25"/>
        <end position="110"/>
    </location>
</feature>
<dbReference type="AlphaFoldDB" id="B8LG47"/>
<keyword evidence="2" id="KW-0732">Signal</keyword>